<reference evidence="2" key="1">
    <citation type="journal article" date="2013" name="Nature">
        <title>Pan genome of the phytoplankton Emiliania underpins its global distribution.</title>
        <authorList>
            <person name="Read B.A."/>
            <person name="Kegel J."/>
            <person name="Klute M.J."/>
            <person name="Kuo A."/>
            <person name="Lefebvre S.C."/>
            <person name="Maumus F."/>
            <person name="Mayer C."/>
            <person name="Miller J."/>
            <person name="Monier A."/>
            <person name="Salamov A."/>
            <person name="Young J."/>
            <person name="Aguilar M."/>
            <person name="Claverie J.M."/>
            <person name="Frickenhaus S."/>
            <person name="Gonzalez K."/>
            <person name="Herman E.K."/>
            <person name="Lin Y.C."/>
            <person name="Napier J."/>
            <person name="Ogata H."/>
            <person name="Sarno A.F."/>
            <person name="Shmutz J."/>
            <person name="Schroeder D."/>
            <person name="de Vargas C."/>
            <person name="Verret F."/>
            <person name="von Dassow P."/>
            <person name="Valentin K."/>
            <person name="Van de Peer Y."/>
            <person name="Wheeler G."/>
            <person name="Dacks J.B."/>
            <person name="Delwiche C.F."/>
            <person name="Dyhrman S.T."/>
            <person name="Glockner G."/>
            <person name="John U."/>
            <person name="Richards T."/>
            <person name="Worden A.Z."/>
            <person name="Zhang X."/>
            <person name="Grigoriev I.V."/>
            <person name="Allen A.E."/>
            <person name="Bidle K."/>
            <person name="Borodovsky M."/>
            <person name="Bowler C."/>
            <person name="Brownlee C."/>
            <person name="Cock J.M."/>
            <person name="Elias M."/>
            <person name="Gladyshev V.N."/>
            <person name="Groth M."/>
            <person name="Guda C."/>
            <person name="Hadaegh A."/>
            <person name="Iglesias-Rodriguez M.D."/>
            <person name="Jenkins J."/>
            <person name="Jones B.M."/>
            <person name="Lawson T."/>
            <person name="Leese F."/>
            <person name="Lindquist E."/>
            <person name="Lobanov A."/>
            <person name="Lomsadze A."/>
            <person name="Malik S.B."/>
            <person name="Marsh M.E."/>
            <person name="Mackinder L."/>
            <person name="Mock T."/>
            <person name="Mueller-Roeber B."/>
            <person name="Pagarete A."/>
            <person name="Parker M."/>
            <person name="Probert I."/>
            <person name="Quesneville H."/>
            <person name="Raines C."/>
            <person name="Rensing S.A."/>
            <person name="Riano-Pachon D.M."/>
            <person name="Richier S."/>
            <person name="Rokitta S."/>
            <person name="Shiraiwa Y."/>
            <person name="Soanes D.M."/>
            <person name="van der Giezen M."/>
            <person name="Wahlund T.M."/>
            <person name="Williams B."/>
            <person name="Wilson W."/>
            <person name="Wolfe G."/>
            <person name="Wurch L.L."/>
        </authorList>
    </citation>
    <scope>NUCLEOTIDE SEQUENCE</scope>
</reference>
<name>A0A0D3I430_EMIH1</name>
<dbReference type="EnsemblProtists" id="EOD06015">
    <property type="protein sequence ID" value="EOD06015"/>
    <property type="gene ID" value="EMIHUDRAFT_447343"/>
</dbReference>
<organism evidence="1 2">
    <name type="scientific">Emiliania huxleyi (strain CCMP1516)</name>
    <dbReference type="NCBI Taxonomy" id="280463"/>
    <lineage>
        <taxon>Eukaryota</taxon>
        <taxon>Haptista</taxon>
        <taxon>Haptophyta</taxon>
        <taxon>Prymnesiophyceae</taxon>
        <taxon>Isochrysidales</taxon>
        <taxon>Noelaerhabdaceae</taxon>
        <taxon>Emiliania</taxon>
    </lineage>
</organism>
<keyword evidence="2" id="KW-1185">Reference proteome</keyword>
<accession>A0A0D3I430</accession>
<dbReference type="Proteomes" id="UP000013827">
    <property type="component" value="Unassembled WGS sequence"/>
</dbReference>
<reference evidence="1" key="2">
    <citation type="submission" date="2024-10" db="UniProtKB">
        <authorList>
            <consortium name="EnsemblProtists"/>
        </authorList>
    </citation>
    <scope>IDENTIFICATION</scope>
</reference>
<dbReference type="HOGENOM" id="CLU_3110415_0_0_1"/>
<dbReference type="KEGG" id="ehx:EMIHUDRAFT_447343"/>
<protein>
    <submittedName>
        <fullName evidence="1">Uncharacterized protein</fullName>
    </submittedName>
</protein>
<sequence length="51" mass="6004">MECMVNYHLARVPFWNGKESVAMANAEKTREMIASLKTKVKNRWEEQNGIY</sequence>
<proteinExistence type="predicted"/>
<dbReference type="PaxDb" id="2903-EOD06015"/>
<evidence type="ECO:0000313" key="2">
    <source>
        <dbReference type="Proteomes" id="UP000013827"/>
    </source>
</evidence>
<dbReference type="GeneID" id="17252165"/>
<dbReference type="RefSeq" id="XP_005758444.1">
    <property type="nucleotide sequence ID" value="XM_005758387.1"/>
</dbReference>
<dbReference type="AlphaFoldDB" id="A0A0D3I430"/>
<evidence type="ECO:0000313" key="1">
    <source>
        <dbReference type="EnsemblProtists" id="EOD06015"/>
    </source>
</evidence>